<keyword evidence="4" id="KW-1185">Reference proteome</keyword>
<dbReference type="PANTHER" id="PTHR31304">
    <property type="entry name" value="LOB DOMAIN-CONTAINING PROTEIN 38"/>
    <property type="match status" value="1"/>
</dbReference>
<evidence type="ECO:0000256" key="1">
    <source>
        <dbReference type="ARBA" id="ARBA00005474"/>
    </source>
</evidence>
<dbReference type="Proteomes" id="UP001454036">
    <property type="component" value="Unassembled WGS sequence"/>
</dbReference>
<feature type="domain" description="LOB" evidence="2">
    <location>
        <begin position="1"/>
        <end position="107"/>
    </location>
</feature>
<dbReference type="Pfam" id="PF03195">
    <property type="entry name" value="LOB"/>
    <property type="match status" value="1"/>
</dbReference>
<accession>A0AAV3NTP5</accession>
<evidence type="ECO:0000313" key="4">
    <source>
        <dbReference type="Proteomes" id="UP001454036"/>
    </source>
</evidence>
<comment type="caution">
    <text evidence="3">The sequence shown here is derived from an EMBL/GenBank/DDBJ whole genome shotgun (WGS) entry which is preliminary data.</text>
</comment>
<evidence type="ECO:0000259" key="2">
    <source>
        <dbReference type="PROSITE" id="PS50891"/>
    </source>
</evidence>
<proteinExistence type="inferred from homology"/>
<dbReference type="GO" id="GO:0010468">
    <property type="term" value="P:regulation of gene expression"/>
    <property type="evidence" value="ECO:0007669"/>
    <property type="project" value="TreeGrafter"/>
</dbReference>
<evidence type="ECO:0000313" key="3">
    <source>
        <dbReference type="EMBL" id="GAA0142501.1"/>
    </source>
</evidence>
<sequence length="192" mass="20525">MSCNGCRALRRGCSEGCILRPCLVWINNPKAQANATLFVSKFFGRTDLMAFISAVPLDKRPALFQSLLYEACGRTVNPVNGALGLLSTGNWHVCQEAVEIILAGGVLRPITTGVSGGGWLFPKVNPYDDQVIQETEPSSDGLISVAPPKKSQFTAASSSSSDDVAGDFEGTYKCFGNSRVGGVEPKLLNLFY</sequence>
<protein>
    <recommendedName>
        <fullName evidence="2">LOB domain-containing protein</fullName>
    </recommendedName>
</protein>
<dbReference type="PROSITE" id="PS50891">
    <property type="entry name" value="LOB"/>
    <property type="match status" value="1"/>
</dbReference>
<dbReference type="EMBL" id="BAABME010000406">
    <property type="protein sequence ID" value="GAA0142501.1"/>
    <property type="molecule type" value="Genomic_DNA"/>
</dbReference>
<dbReference type="AlphaFoldDB" id="A0AAV3NTP5"/>
<organism evidence="3 4">
    <name type="scientific">Lithospermum erythrorhizon</name>
    <name type="common">Purple gromwell</name>
    <name type="synonym">Lithospermum officinale var. erythrorhizon</name>
    <dbReference type="NCBI Taxonomy" id="34254"/>
    <lineage>
        <taxon>Eukaryota</taxon>
        <taxon>Viridiplantae</taxon>
        <taxon>Streptophyta</taxon>
        <taxon>Embryophyta</taxon>
        <taxon>Tracheophyta</taxon>
        <taxon>Spermatophyta</taxon>
        <taxon>Magnoliopsida</taxon>
        <taxon>eudicotyledons</taxon>
        <taxon>Gunneridae</taxon>
        <taxon>Pentapetalae</taxon>
        <taxon>asterids</taxon>
        <taxon>lamiids</taxon>
        <taxon>Boraginales</taxon>
        <taxon>Boraginaceae</taxon>
        <taxon>Boraginoideae</taxon>
        <taxon>Lithospermeae</taxon>
        <taxon>Lithospermum</taxon>
    </lineage>
</organism>
<dbReference type="PANTHER" id="PTHR31304:SF62">
    <property type="entry name" value="LOB DOMAIN-CONTAINING PROTEIN"/>
    <property type="match status" value="1"/>
</dbReference>
<reference evidence="3 4" key="1">
    <citation type="submission" date="2024-01" db="EMBL/GenBank/DDBJ databases">
        <title>The complete chloroplast genome sequence of Lithospermum erythrorhizon: insights into the phylogenetic relationship among Boraginaceae species and the maternal lineages of purple gromwells.</title>
        <authorList>
            <person name="Okada T."/>
            <person name="Watanabe K."/>
        </authorList>
    </citation>
    <scope>NUCLEOTIDE SEQUENCE [LARGE SCALE GENOMIC DNA]</scope>
</reference>
<name>A0AAV3NTP5_LITER</name>
<dbReference type="InterPro" id="IPR004883">
    <property type="entry name" value="LOB"/>
</dbReference>
<gene>
    <name evidence="3" type="ORF">LIER_03387</name>
</gene>
<comment type="similarity">
    <text evidence="1">Belongs to the LOB domain-containing protein family.</text>
</comment>